<dbReference type="AlphaFoldDB" id="A0A0A1U2U8"/>
<dbReference type="EMBL" id="KB206890">
    <property type="protein sequence ID" value="ELP86988.1"/>
    <property type="molecule type" value="Genomic_DNA"/>
</dbReference>
<name>A0A0A1U2U8_ENTIV</name>
<dbReference type="OrthoDB" id="27973at2759"/>
<dbReference type="PROSITE" id="PS00636">
    <property type="entry name" value="DNAJ_1"/>
    <property type="match status" value="1"/>
</dbReference>
<proteinExistence type="predicted"/>
<keyword evidence="3" id="KW-1133">Transmembrane helix</keyword>
<dbReference type="GO" id="GO:0036503">
    <property type="term" value="P:ERAD pathway"/>
    <property type="evidence" value="ECO:0007669"/>
    <property type="project" value="TreeGrafter"/>
</dbReference>
<evidence type="ECO:0000259" key="4">
    <source>
        <dbReference type="PROSITE" id="PS50076"/>
    </source>
</evidence>
<dbReference type="GO" id="GO:0051787">
    <property type="term" value="F:misfolded protein binding"/>
    <property type="evidence" value="ECO:0007669"/>
    <property type="project" value="TreeGrafter"/>
</dbReference>
<keyword evidence="3" id="KW-0812">Transmembrane</keyword>
<dbReference type="PANTHER" id="PTHR44360">
    <property type="entry name" value="DNAJ HOMOLOG SUBFAMILY B MEMBER 9"/>
    <property type="match status" value="1"/>
</dbReference>
<organism evidence="5 6">
    <name type="scientific">Entamoeba invadens IP1</name>
    <dbReference type="NCBI Taxonomy" id="370355"/>
    <lineage>
        <taxon>Eukaryota</taxon>
        <taxon>Amoebozoa</taxon>
        <taxon>Evosea</taxon>
        <taxon>Archamoebae</taxon>
        <taxon>Mastigamoebida</taxon>
        <taxon>Entamoebidae</taxon>
        <taxon>Entamoeba</taxon>
    </lineage>
</organism>
<keyword evidence="1" id="KW-0143">Chaperone</keyword>
<dbReference type="InterPro" id="IPR018253">
    <property type="entry name" value="DnaJ_domain_CS"/>
</dbReference>
<dbReference type="GO" id="GO:0051087">
    <property type="term" value="F:protein-folding chaperone binding"/>
    <property type="evidence" value="ECO:0007669"/>
    <property type="project" value="TreeGrafter"/>
</dbReference>
<dbReference type="InterPro" id="IPR051948">
    <property type="entry name" value="Hsp70_co-chaperone_J-domain"/>
</dbReference>
<dbReference type="GO" id="GO:0005783">
    <property type="term" value="C:endoplasmic reticulum"/>
    <property type="evidence" value="ECO:0007669"/>
    <property type="project" value="TreeGrafter"/>
</dbReference>
<dbReference type="KEGG" id="eiv:EIN_318070"/>
<dbReference type="PANTHER" id="PTHR44360:SF1">
    <property type="entry name" value="DNAJ HOMOLOG SUBFAMILY B MEMBER 9"/>
    <property type="match status" value="1"/>
</dbReference>
<feature type="transmembrane region" description="Helical" evidence="3">
    <location>
        <begin position="341"/>
        <end position="364"/>
    </location>
</feature>
<dbReference type="VEuPathDB" id="AmoebaDB:EIN_318070"/>
<protein>
    <recommendedName>
        <fullName evidence="4">J domain-containing protein</fullName>
    </recommendedName>
</protein>
<evidence type="ECO:0000313" key="5">
    <source>
        <dbReference type="EMBL" id="ELP86988.1"/>
    </source>
</evidence>
<dbReference type="InterPro" id="IPR036869">
    <property type="entry name" value="J_dom_sf"/>
</dbReference>
<dbReference type="GeneID" id="14886013"/>
<feature type="transmembrane region" description="Helical" evidence="3">
    <location>
        <begin position="176"/>
        <end position="195"/>
    </location>
</feature>
<dbReference type="RefSeq" id="XP_004253759.1">
    <property type="nucleotide sequence ID" value="XM_004253711.1"/>
</dbReference>
<dbReference type="Pfam" id="PF00226">
    <property type="entry name" value="DnaJ"/>
    <property type="match status" value="1"/>
</dbReference>
<dbReference type="Gene3D" id="1.10.287.110">
    <property type="entry name" value="DnaJ domain"/>
    <property type="match status" value="1"/>
</dbReference>
<dbReference type="SMART" id="SM00271">
    <property type="entry name" value="DnaJ"/>
    <property type="match status" value="1"/>
</dbReference>
<gene>
    <name evidence="5" type="ORF">EIN_318070</name>
</gene>
<reference evidence="5 6" key="1">
    <citation type="submission" date="2012-10" db="EMBL/GenBank/DDBJ databases">
        <authorList>
            <person name="Zafar N."/>
            <person name="Inman J."/>
            <person name="Hall N."/>
            <person name="Lorenzi H."/>
            <person name="Caler E."/>
        </authorList>
    </citation>
    <scope>NUCLEOTIDE SEQUENCE [LARGE SCALE GENOMIC DNA]</scope>
    <source>
        <strain evidence="5 6">IP1</strain>
    </source>
</reference>
<feature type="domain" description="J" evidence="4">
    <location>
        <begin position="56"/>
        <end position="120"/>
    </location>
</feature>
<dbReference type="PRINTS" id="PR00625">
    <property type="entry name" value="JDOMAIN"/>
</dbReference>
<accession>A0A0A1U2U8</accession>
<feature type="region of interest" description="Disordered" evidence="2">
    <location>
        <begin position="18"/>
        <end position="50"/>
    </location>
</feature>
<feature type="transmembrane region" description="Helical" evidence="3">
    <location>
        <begin position="272"/>
        <end position="292"/>
    </location>
</feature>
<feature type="transmembrane region" description="Helical" evidence="3">
    <location>
        <begin position="376"/>
        <end position="399"/>
    </location>
</feature>
<evidence type="ECO:0000256" key="1">
    <source>
        <dbReference type="ARBA" id="ARBA00023186"/>
    </source>
</evidence>
<dbReference type="CDD" id="cd06257">
    <property type="entry name" value="DnaJ"/>
    <property type="match status" value="1"/>
</dbReference>
<keyword evidence="6" id="KW-1185">Reference proteome</keyword>
<dbReference type="Proteomes" id="UP000014680">
    <property type="component" value="Unassembled WGS sequence"/>
</dbReference>
<evidence type="ECO:0000256" key="3">
    <source>
        <dbReference type="SAM" id="Phobius"/>
    </source>
</evidence>
<feature type="transmembrane region" description="Helical" evidence="3">
    <location>
        <begin position="136"/>
        <end position="164"/>
    </location>
</feature>
<sequence>MEETAILFNRKDKIITDGNTEQIPIEPLTSEPDETTPLNSEFINSEDGDQFKNPKDYYKVLRINKEATENEINKSYKALALKYHPDKNPSPDAQDKFAMINKAHSTLCDKDKRKMYDILGPESENLGSLVDVLLPFAGFGLCVLGTLLLFIFLFVGIWIVLFLAKLDIPKDNWKYSLVNIPLYIFLLFFIVNYASSTIGKITGTISGLCNYIGIIVFFVRMDIRGESSYQLWLVPFYVGLIFNIITHVFEYYVNTQMVGDDQQTLQRGWKKILINIGLDIIPFSAFAATLVFTGIAMDSAQRDFMIPTLLASVWITFRVFQSTFVDLKLFDGSEKSTLKTVFKAIGVDMLVILFVVLQIMLIGFNIGNRHTFLYTYSFMPTLILICILLLFSIIVLPIICCCCGLSLSPPQKGQKEYTN</sequence>
<keyword evidence="3" id="KW-0472">Membrane</keyword>
<evidence type="ECO:0000256" key="2">
    <source>
        <dbReference type="SAM" id="MobiDB-lite"/>
    </source>
</evidence>
<dbReference type="PROSITE" id="PS50076">
    <property type="entry name" value="DNAJ_2"/>
    <property type="match status" value="1"/>
</dbReference>
<feature type="transmembrane region" description="Helical" evidence="3">
    <location>
        <begin position="231"/>
        <end position="252"/>
    </location>
</feature>
<dbReference type="SUPFAM" id="SSF46565">
    <property type="entry name" value="Chaperone J-domain"/>
    <property type="match status" value="1"/>
</dbReference>
<dbReference type="InterPro" id="IPR001623">
    <property type="entry name" value="DnaJ_domain"/>
</dbReference>
<feature type="transmembrane region" description="Helical" evidence="3">
    <location>
        <begin position="201"/>
        <end position="219"/>
    </location>
</feature>
<evidence type="ECO:0000313" key="6">
    <source>
        <dbReference type="Proteomes" id="UP000014680"/>
    </source>
</evidence>